<feature type="compositionally biased region" description="Acidic residues" evidence="7">
    <location>
        <begin position="22"/>
        <end position="38"/>
    </location>
</feature>
<dbReference type="InterPro" id="IPR011009">
    <property type="entry name" value="Kinase-like_dom_sf"/>
</dbReference>
<keyword evidence="6" id="KW-0472">Membrane</keyword>
<dbReference type="InterPro" id="IPR055414">
    <property type="entry name" value="LRR_R13L4/SHOC2-like"/>
</dbReference>
<evidence type="ECO:0000313" key="10">
    <source>
        <dbReference type="Proteomes" id="UP001140949"/>
    </source>
</evidence>
<feature type="region of interest" description="Disordered" evidence="7">
    <location>
        <begin position="441"/>
        <end position="475"/>
    </location>
</feature>
<reference evidence="9" key="1">
    <citation type="journal article" date="2023" name="GigaByte">
        <title>Genome assembly of the bearded iris, Iris pallida Lam.</title>
        <authorList>
            <person name="Bruccoleri R.E."/>
            <person name="Oakeley E.J."/>
            <person name="Faust A.M.E."/>
            <person name="Altorfer M."/>
            <person name="Dessus-Babus S."/>
            <person name="Burckhardt D."/>
            <person name="Oertli M."/>
            <person name="Naumann U."/>
            <person name="Petersen F."/>
            <person name="Wong J."/>
        </authorList>
    </citation>
    <scope>NUCLEOTIDE SEQUENCE</scope>
    <source>
        <strain evidence="9">GSM-AAB239-AS_SAM_17_03QT</strain>
    </source>
</reference>
<evidence type="ECO:0000313" key="9">
    <source>
        <dbReference type="EMBL" id="KAJ6827150.1"/>
    </source>
</evidence>
<feature type="domain" description="Protein kinase" evidence="8">
    <location>
        <begin position="787"/>
        <end position="1109"/>
    </location>
</feature>
<dbReference type="InterPro" id="IPR032675">
    <property type="entry name" value="LRR_dom_sf"/>
</dbReference>
<dbReference type="SMART" id="SM00220">
    <property type="entry name" value="S_TKc"/>
    <property type="match status" value="1"/>
</dbReference>
<dbReference type="SMART" id="SM00369">
    <property type="entry name" value="LRR_TYP"/>
    <property type="match status" value="4"/>
</dbReference>
<dbReference type="SMART" id="SM00365">
    <property type="entry name" value="LRR_SD22"/>
    <property type="match status" value="2"/>
</dbReference>
<dbReference type="PANTHER" id="PTHR24359:SF1">
    <property type="entry name" value="INHIBITOR OF NUCLEAR FACTOR KAPPA-B KINASE EPSILON SUBUNIT HOMOLOG 1-RELATED"/>
    <property type="match status" value="1"/>
</dbReference>
<dbReference type="Gene3D" id="3.80.10.10">
    <property type="entry name" value="Ribonuclease Inhibitor"/>
    <property type="match status" value="1"/>
</dbReference>
<evidence type="ECO:0000256" key="6">
    <source>
        <dbReference type="ARBA" id="ARBA00023136"/>
    </source>
</evidence>
<comment type="caution">
    <text evidence="9">The sequence shown here is derived from an EMBL/GenBank/DDBJ whole genome shotgun (WGS) entry which is preliminary data.</text>
</comment>
<sequence>MDPDNSNSSPNCTDPDAHSKPEEEEEEEKIEPDAPDETVLDVSNKSCGLSLFQSPPPPADSLYIYRNSFHLVPSAACRFETLRTLKFFANDTKILPPDAAGLAHLERLQVKFSRAAVAGFPLGKLESLRELEICKVPSRPSAFSMLGDIAGLKCLTKLSVCYFSIRYLPPEIGCLKKLEELDLSFNKLKSLPDDIAKLTALKSLRVANNKLVHLPPGISSLSSLEKLDLSNNRLTSIASLKLASMHSLRSLNLQYNKLLRSCQIPPWINCDLQGNEGTLGDEISGSILEVNVSDVAVHRAHGNHLYNGASLSCRCTTRRKRRGWKRRDNIQQWARQECLNYSRKYRVDDHSDTTTMKMHEENDSDTPILSENGQSVLQGDVDEEKQSNCSAIDDISSTFEGDRADFDKDSLSISQKCIDNEKVGSTNMACGDEISCTTELSSSKKHHGHDNEKESSDSLVSPSNELDVPDGNSSSEEAKLILKSKRHYDRDLDNPKPCKFRKPVDECSFLSSKYSTESFCSTDDHLPDGFYDAGRDRPFMSLQDYEQSLCLDSREVILLDREKDEELDAIAISAQILLSSFRRPCSRGNEEDEFDNLQRASVLALFVSDCFGGCDRSSLVTRMRKAIVGSDTQQPFICTCSAGNIYGNIYTSKPPYGIVGNLNFNDLCESSLRLIKETRNSNVVPIGTLRFGVCRHRSVLMKYLCDRAKPPIPCELVRGYLDFMPHAWNAVLVKKGNLRVRMVVDACCPTDIREETDLEYYCRYIPLSRIHVPLTTDISPYECPFSFSSFSHATEDTKSRFVSHRKIGALDVAVKVRNLQACKASQEDVGNFEYTFLGEVRILGALRKHSCIVEIYGHHLSSKWSSPADGVNESRLLQSMIVMEYVKGGTLKDYLNKLSERGEKHAPLDIALCVAKDVACALIELHSKHIIHRDIKSENILIDLDSKRKDGTPVVKLSDFDRSVPLHSSTHTCCIAHLGVHPPDVCVGTPRWMAPEVVQAMHQRKPYGLEVDIWSYGCLLLELLTLQVPYKGKSESQICRMLQMQQRASLTPELEAVALFDQAEAAPEASMSTGDVGTLKFLVDLFYKCTAGNPTDRPTARKIYSDICAIAQQQQQQQQQQLVIAPTSSSN</sequence>
<keyword evidence="10" id="KW-1185">Reference proteome</keyword>
<reference evidence="9" key="2">
    <citation type="submission" date="2023-04" db="EMBL/GenBank/DDBJ databases">
        <authorList>
            <person name="Bruccoleri R.E."/>
            <person name="Oakeley E.J."/>
            <person name="Faust A.-M."/>
            <person name="Dessus-Babus S."/>
            <person name="Altorfer M."/>
            <person name="Burckhardt D."/>
            <person name="Oertli M."/>
            <person name="Naumann U."/>
            <person name="Petersen F."/>
            <person name="Wong J."/>
        </authorList>
    </citation>
    <scope>NUCLEOTIDE SEQUENCE</scope>
    <source>
        <strain evidence="9">GSM-AAB239-AS_SAM_17_03QT</strain>
        <tissue evidence="9">Leaf</tissue>
    </source>
</reference>
<name>A0AAX6GEK7_IRIPA</name>
<dbReference type="InterPro" id="IPR001611">
    <property type="entry name" value="Leu-rich_rpt"/>
</dbReference>
<evidence type="ECO:0000256" key="5">
    <source>
        <dbReference type="ARBA" id="ARBA00022989"/>
    </source>
</evidence>
<accession>A0AAX6GEK7</accession>
<dbReference type="Pfam" id="PF23598">
    <property type="entry name" value="LRR_14"/>
    <property type="match status" value="1"/>
</dbReference>
<keyword evidence="2" id="KW-0433">Leucine-rich repeat</keyword>
<dbReference type="Gene3D" id="1.10.510.10">
    <property type="entry name" value="Transferase(Phosphotransferase) domain 1"/>
    <property type="match status" value="1"/>
</dbReference>
<dbReference type="GO" id="GO:0004674">
    <property type="term" value="F:protein serine/threonine kinase activity"/>
    <property type="evidence" value="ECO:0007669"/>
    <property type="project" value="TreeGrafter"/>
</dbReference>
<proteinExistence type="predicted"/>
<protein>
    <recommendedName>
        <fullName evidence="8">Protein kinase domain-containing protein</fullName>
    </recommendedName>
</protein>
<dbReference type="Pfam" id="PF14381">
    <property type="entry name" value="EDR1_CTR1_ARMC3_pept"/>
    <property type="match status" value="1"/>
</dbReference>
<dbReference type="InterPro" id="IPR008271">
    <property type="entry name" value="Ser/Thr_kinase_AS"/>
</dbReference>
<dbReference type="PROSITE" id="PS00108">
    <property type="entry name" value="PROTEIN_KINASE_ST"/>
    <property type="match status" value="1"/>
</dbReference>
<feature type="compositionally biased region" description="Polar residues" evidence="7">
    <location>
        <begin position="1"/>
        <end position="12"/>
    </location>
</feature>
<dbReference type="SUPFAM" id="SSF56112">
    <property type="entry name" value="Protein kinase-like (PK-like)"/>
    <property type="match status" value="1"/>
</dbReference>
<keyword evidence="5" id="KW-1133">Transmembrane helix</keyword>
<evidence type="ECO:0000259" key="8">
    <source>
        <dbReference type="PROSITE" id="PS50011"/>
    </source>
</evidence>
<dbReference type="InterPro" id="IPR000719">
    <property type="entry name" value="Prot_kinase_dom"/>
</dbReference>
<dbReference type="PROSITE" id="PS50011">
    <property type="entry name" value="PROTEIN_KINASE_DOM"/>
    <property type="match status" value="1"/>
</dbReference>
<dbReference type="PROSITE" id="PS51450">
    <property type="entry name" value="LRR"/>
    <property type="match status" value="2"/>
</dbReference>
<dbReference type="SUPFAM" id="SSF52058">
    <property type="entry name" value="L domain-like"/>
    <property type="match status" value="1"/>
</dbReference>
<evidence type="ECO:0000256" key="3">
    <source>
        <dbReference type="ARBA" id="ARBA00022692"/>
    </source>
</evidence>
<evidence type="ECO:0000256" key="2">
    <source>
        <dbReference type="ARBA" id="ARBA00022614"/>
    </source>
</evidence>
<keyword evidence="4" id="KW-0677">Repeat</keyword>
<dbReference type="PRINTS" id="PR00019">
    <property type="entry name" value="LEURICHRPT"/>
</dbReference>
<dbReference type="AlphaFoldDB" id="A0AAX6GEK7"/>
<dbReference type="GO" id="GO:0005524">
    <property type="term" value="F:ATP binding"/>
    <property type="evidence" value="ECO:0007669"/>
    <property type="project" value="InterPro"/>
</dbReference>
<dbReference type="Pfam" id="PF00069">
    <property type="entry name" value="Pkinase"/>
    <property type="match status" value="1"/>
</dbReference>
<dbReference type="PANTHER" id="PTHR24359">
    <property type="entry name" value="SERINE/THREONINE-PROTEIN KINASE SBK1"/>
    <property type="match status" value="1"/>
</dbReference>
<dbReference type="SMART" id="SM00364">
    <property type="entry name" value="LRR_BAC"/>
    <property type="match status" value="3"/>
</dbReference>
<feature type="region of interest" description="Disordered" evidence="7">
    <location>
        <begin position="1"/>
        <end position="38"/>
    </location>
</feature>
<evidence type="ECO:0000256" key="4">
    <source>
        <dbReference type="ARBA" id="ARBA00022737"/>
    </source>
</evidence>
<dbReference type="InterPro" id="IPR055164">
    <property type="entry name" value="EDR1/CTR1/ARMC3-like_pept-like"/>
</dbReference>
<evidence type="ECO:0000256" key="1">
    <source>
        <dbReference type="ARBA" id="ARBA00004370"/>
    </source>
</evidence>
<keyword evidence="3" id="KW-0812">Transmembrane</keyword>
<gene>
    <name evidence="9" type="ORF">M6B38_367885</name>
</gene>
<dbReference type="InterPro" id="IPR003591">
    <property type="entry name" value="Leu-rich_rpt_typical-subtyp"/>
</dbReference>
<dbReference type="GO" id="GO:0016020">
    <property type="term" value="C:membrane"/>
    <property type="evidence" value="ECO:0007669"/>
    <property type="project" value="UniProtKB-SubCell"/>
</dbReference>
<dbReference type="Proteomes" id="UP001140949">
    <property type="component" value="Unassembled WGS sequence"/>
</dbReference>
<dbReference type="EMBL" id="JANAVB010020400">
    <property type="protein sequence ID" value="KAJ6827150.1"/>
    <property type="molecule type" value="Genomic_DNA"/>
</dbReference>
<organism evidence="9 10">
    <name type="scientific">Iris pallida</name>
    <name type="common">Sweet iris</name>
    <dbReference type="NCBI Taxonomy" id="29817"/>
    <lineage>
        <taxon>Eukaryota</taxon>
        <taxon>Viridiplantae</taxon>
        <taxon>Streptophyta</taxon>
        <taxon>Embryophyta</taxon>
        <taxon>Tracheophyta</taxon>
        <taxon>Spermatophyta</taxon>
        <taxon>Magnoliopsida</taxon>
        <taxon>Liliopsida</taxon>
        <taxon>Asparagales</taxon>
        <taxon>Iridaceae</taxon>
        <taxon>Iridoideae</taxon>
        <taxon>Irideae</taxon>
        <taxon>Iris</taxon>
    </lineage>
</organism>
<comment type="subcellular location">
    <subcellularLocation>
        <location evidence="1">Membrane</location>
    </subcellularLocation>
</comment>
<evidence type="ECO:0000256" key="7">
    <source>
        <dbReference type="SAM" id="MobiDB-lite"/>
    </source>
</evidence>
<dbReference type="FunFam" id="1.10.510.10:FF:000988">
    <property type="entry name" value="Leucine-rich repeat protein kinase family protein"/>
    <property type="match status" value="1"/>
</dbReference>